<gene>
    <name evidence="1" type="ORF">H9786_02585</name>
</gene>
<sequence>MVALEKLSARSREPAQMSELLDTGWPSFISADRVAEPYLPVVRDRFGDYELLALDTHDGPVAAGWAIPLAWDSTLEGLPSGYSDSLRRAVDGTALSWNSRPR</sequence>
<evidence type="ECO:0000313" key="1">
    <source>
        <dbReference type="EMBL" id="HJB09410.1"/>
    </source>
</evidence>
<proteinExistence type="predicted"/>
<protein>
    <submittedName>
        <fullName evidence="1">Uncharacterized protein</fullName>
    </submittedName>
</protein>
<name>A0A9D2RMT0_9MICO</name>
<reference evidence="1" key="2">
    <citation type="submission" date="2021-04" db="EMBL/GenBank/DDBJ databases">
        <authorList>
            <person name="Gilroy R."/>
        </authorList>
    </citation>
    <scope>NUCLEOTIDE SEQUENCE</scope>
    <source>
        <strain evidence="1">ChiHjej13B12-24818</strain>
    </source>
</reference>
<organism evidence="1 2">
    <name type="scientific">Candidatus Brachybacterium merdavium</name>
    <dbReference type="NCBI Taxonomy" id="2838513"/>
    <lineage>
        <taxon>Bacteria</taxon>
        <taxon>Bacillati</taxon>
        <taxon>Actinomycetota</taxon>
        <taxon>Actinomycetes</taxon>
        <taxon>Micrococcales</taxon>
        <taxon>Dermabacteraceae</taxon>
        <taxon>Brachybacterium</taxon>
    </lineage>
</organism>
<evidence type="ECO:0000313" key="2">
    <source>
        <dbReference type="Proteomes" id="UP000823823"/>
    </source>
</evidence>
<reference evidence="1" key="1">
    <citation type="journal article" date="2021" name="PeerJ">
        <title>Extensive microbial diversity within the chicken gut microbiome revealed by metagenomics and culture.</title>
        <authorList>
            <person name="Gilroy R."/>
            <person name="Ravi A."/>
            <person name="Getino M."/>
            <person name="Pursley I."/>
            <person name="Horton D.L."/>
            <person name="Alikhan N.F."/>
            <person name="Baker D."/>
            <person name="Gharbi K."/>
            <person name="Hall N."/>
            <person name="Watson M."/>
            <person name="Adriaenssens E.M."/>
            <person name="Foster-Nyarko E."/>
            <person name="Jarju S."/>
            <person name="Secka A."/>
            <person name="Antonio M."/>
            <person name="Oren A."/>
            <person name="Chaudhuri R.R."/>
            <person name="La Ragione R."/>
            <person name="Hildebrand F."/>
            <person name="Pallen M.J."/>
        </authorList>
    </citation>
    <scope>NUCLEOTIDE SEQUENCE</scope>
    <source>
        <strain evidence="1">ChiHjej13B12-24818</strain>
    </source>
</reference>
<dbReference type="AlphaFoldDB" id="A0A9D2RMT0"/>
<dbReference type="Proteomes" id="UP000823823">
    <property type="component" value="Unassembled WGS sequence"/>
</dbReference>
<comment type="caution">
    <text evidence="1">The sequence shown here is derived from an EMBL/GenBank/DDBJ whole genome shotgun (WGS) entry which is preliminary data.</text>
</comment>
<dbReference type="EMBL" id="DWZH01000020">
    <property type="protein sequence ID" value="HJB09410.1"/>
    <property type="molecule type" value="Genomic_DNA"/>
</dbReference>
<accession>A0A9D2RMT0</accession>